<feature type="domain" description="HTH tetR-type" evidence="5">
    <location>
        <begin position="25"/>
        <end position="85"/>
    </location>
</feature>
<evidence type="ECO:0000313" key="6">
    <source>
        <dbReference type="EMBL" id="KCZ86073.1"/>
    </source>
</evidence>
<keyword evidence="3" id="KW-0804">Transcription</keyword>
<keyword evidence="1" id="KW-0805">Transcription regulation</keyword>
<evidence type="ECO:0000256" key="2">
    <source>
        <dbReference type="ARBA" id="ARBA00023125"/>
    </source>
</evidence>
<accession>A0A069E7I3</accession>
<dbReference type="PANTHER" id="PTHR30055">
    <property type="entry name" value="HTH-TYPE TRANSCRIPTIONAL REGULATOR RUTR"/>
    <property type="match status" value="1"/>
</dbReference>
<name>A0A069E7I3_9PROT</name>
<dbReference type="Gene3D" id="1.10.357.10">
    <property type="entry name" value="Tetracycline Repressor, domain 2"/>
    <property type="match status" value="1"/>
</dbReference>
<dbReference type="STRING" id="1280949.HAD_10310"/>
<reference evidence="6 7" key="1">
    <citation type="journal article" date="2014" name="Antonie Van Leeuwenhoek">
        <title>Hyphomonas beringensis sp. nov. and Hyphomonas chukchiensis sp. nov., isolated from surface seawater of the Bering Sea and Chukchi Sea.</title>
        <authorList>
            <person name="Li C."/>
            <person name="Lai Q."/>
            <person name="Li G."/>
            <person name="Dong C."/>
            <person name="Wang J."/>
            <person name="Liao Y."/>
            <person name="Shao Z."/>
        </authorList>
    </citation>
    <scope>NUCLEOTIDE SEQUENCE [LARGE SCALE GENOMIC DNA]</scope>
    <source>
        <strain evidence="6 7">MHS-3</strain>
    </source>
</reference>
<comment type="caution">
    <text evidence="6">The sequence shown here is derived from an EMBL/GenBank/DDBJ whole genome shotgun (WGS) entry which is preliminary data.</text>
</comment>
<dbReference type="SUPFAM" id="SSF48498">
    <property type="entry name" value="Tetracyclin repressor-like, C-terminal domain"/>
    <property type="match status" value="1"/>
</dbReference>
<keyword evidence="2 4" id="KW-0238">DNA-binding</keyword>
<dbReference type="EMBL" id="ARYH01000001">
    <property type="protein sequence ID" value="KCZ86073.1"/>
    <property type="molecule type" value="Genomic_DNA"/>
</dbReference>
<organism evidence="6 7">
    <name type="scientific">Hyphomonas adhaerens MHS-3</name>
    <dbReference type="NCBI Taxonomy" id="1280949"/>
    <lineage>
        <taxon>Bacteria</taxon>
        <taxon>Pseudomonadati</taxon>
        <taxon>Pseudomonadota</taxon>
        <taxon>Alphaproteobacteria</taxon>
        <taxon>Hyphomonadales</taxon>
        <taxon>Hyphomonadaceae</taxon>
        <taxon>Hyphomonas</taxon>
    </lineage>
</organism>
<dbReference type="Proteomes" id="UP000027446">
    <property type="component" value="Unassembled WGS sequence"/>
</dbReference>
<sequence>MRRGRLQIAEDMNLEARENGGTRKSRRREALLAEMESIFLEEGFAAVTVDGLAKRLKCSKRTLYEIAPTKQDIVLLVVERWLARVRRMGRIAALGQDGPQRRIFAYVRPGVTETKKASRKFLEDIQSFEPALLALKDHQKQRMEMLEEIIEDGISKGRFRKCHAHLFAEILLAAVNRINEPDCLDAAGVGFSEAFDELYDIILNGVLV</sequence>
<dbReference type="InterPro" id="IPR009057">
    <property type="entry name" value="Homeodomain-like_sf"/>
</dbReference>
<dbReference type="SUPFAM" id="SSF46689">
    <property type="entry name" value="Homeodomain-like"/>
    <property type="match status" value="1"/>
</dbReference>
<dbReference type="InterPro" id="IPR001647">
    <property type="entry name" value="HTH_TetR"/>
</dbReference>
<dbReference type="InterPro" id="IPR050109">
    <property type="entry name" value="HTH-type_TetR-like_transc_reg"/>
</dbReference>
<feature type="DNA-binding region" description="H-T-H motif" evidence="4">
    <location>
        <begin position="48"/>
        <end position="67"/>
    </location>
</feature>
<evidence type="ECO:0000256" key="4">
    <source>
        <dbReference type="PROSITE-ProRule" id="PRU00335"/>
    </source>
</evidence>
<proteinExistence type="predicted"/>
<evidence type="ECO:0000256" key="1">
    <source>
        <dbReference type="ARBA" id="ARBA00023015"/>
    </source>
</evidence>
<dbReference type="OrthoDB" id="2356263at2"/>
<dbReference type="eggNOG" id="COG1309">
    <property type="taxonomic scope" value="Bacteria"/>
</dbReference>
<evidence type="ECO:0000259" key="5">
    <source>
        <dbReference type="PROSITE" id="PS50977"/>
    </source>
</evidence>
<dbReference type="InterPro" id="IPR036271">
    <property type="entry name" value="Tet_transcr_reg_TetR-rel_C_sf"/>
</dbReference>
<dbReference type="GO" id="GO:0000976">
    <property type="term" value="F:transcription cis-regulatory region binding"/>
    <property type="evidence" value="ECO:0007669"/>
    <property type="project" value="TreeGrafter"/>
</dbReference>
<keyword evidence="7" id="KW-1185">Reference proteome</keyword>
<dbReference type="Pfam" id="PF00440">
    <property type="entry name" value="TetR_N"/>
    <property type="match status" value="1"/>
</dbReference>
<evidence type="ECO:0000313" key="7">
    <source>
        <dbReference type="Proteomes" id="UP000027446"/>
    </source>
</evidence>
<evidence type="ECO:0000256" key="3">
    <source>
        <dbReference type="ARBA" id="ARBA00023163"/>
    </source>
</evidence>
<protein>
    <submittedName>
        <fullName evidence="6">Transcriptional regulator, TetR family protein</fullName>
    </submittedName>
</protein>
<dbReference type="PANTHER" id="PTHR30055:SF234">
    <property type="entry name" value="HTH-TYPE TRANSCRIPTIONAL REGULATOR BETI"/>
    <property type="match status" value="1"/>
</dbReference>
<dbReference type="PATRIC" id="fig|1280949.3.peg.2109"/>
<gene>
    <name evidence="6" type="ORF">HAD_10310</name>
</gene>
<dbReference type="AlphaFoldDB" id="A0A069E7I3"/>
<dbReference type="GO" id="GO:0003700">
    <property type="term" value="F:DNA-binding transcription factor activity"/>
    <property type="evidence" value="ECO:0007669"/>
    <property type="project" value="TreeGrafter"/>
</dbReference>
<dbReference type="Gene3D" id="1.10.10.60">
    <property type="entry name" value="Homeodomain-like"/>
    <property type="match status" value="1"/>
</dbReference>
<dbReference type="PROSITE" id="PS50977">
    <property type="entry name" value="HTH_TETR_2"/>
    <property type="match status" value="1"/>
</dbReference>